<evidence type="ECO:0000256" key="1">
    <source>
        <dbReference type="SAM" id="MobiDB-lite"/>
    </source>
</evidence>
<comment type="caution">
    <text evidence="3">The sequence shown here is derived from an EMBL/GenBank/DDBJ whole genome shotgun (WGS) entry which is preliminary data.</text>
</comment>
<gene>
    <name evidence="3" type="ORF">BDN71DRAFT_1510382</name>
</gene>
<organism evidence="3 4">
    <name type="scientific">Pleurotus eryngii</name>
    <name type="common">Boletus of the steppes</name>
    <dbReference type="NCBI Taxonomy" id="5323"/>
    <lineage>
        <taxon>Eukaryota</taxon>
        <taxon>Fungi</taxon>
        <taxon>Dikarya</taxon>
        <taxon>Basidiomycota</taxon>
        <taxon>Agaricomycotina</taxon>
        <taxon>Agaricomycetes</taxon>
        <taxon>Agaricomycetidae</taxon>
        <taxon>Agaricales</taxon>
        <taxon>Pleurotineae</taxon>
        <taxon>Pleurotaceae</taxon>
        <taxon>Pleurotus</taxon>
    </lineage>
</organism>
<dbReference type="EMBL" id="MU154619">
    <property type="protein sequence ID" value="KAF9491466.1"/>
    <property type="molecule type" value="Genomic_DNA"/>
</dbReference>
<keyword evidence="2" id="KW-0472">Membrane</keyword>
<name>A0A9P6D3S0_PLEER</name>
<proteinExistence type="predicted"/>
<dbReference type="AlphaFoldDB" id="A0A9P6D3S0"/>
<keyword evidence="2" id="KW-0812">Transmembrane</keyword>
<keyword evidence="4" id="KW-1185">Reference proteome</keyword>
<protein>
    <submittedName>
        <fullName evidence="3">Uncharacterized protein</fullName>
    </submittedName>
</protein>
<sequence length="554" mass="60021">MTPPPDPTQPLVVYTQVPWNPNLVPSPGAVLQTFVRLATTTVIVIPTVTVTITIVGATITVAPGGTPVGGMVPTDVTQPDAVFLTFNWNLIPPSTASLVIFTSGTWMSVISAPTVTDDPVEVDRPPDDGDDDDSNNLWLLLLGLAGLFFLSSIPLTVAIIGGVIPTPGPPPDWVDLDSWLPPPSPPRSNLDPPDDDDDDDNDDDDKDFSIKVCSFYIYTLFINQMLLVKLSVTNNVNTTNAPMQSSINALNTINPNPAGDQIEMYICATGMLGQYLTTTSGLKNTAEKVQKILGHITPATASYLMDTKFNVYFSNLMSQYPQRITYVLYHPLHVGYLISFGEVLSQQSAWQSCSCHTRLLACDTGVNGICTHLGTAGMTWQDHVPASTYHPPCNTAGQTGSFILFYNAVTNVPITYTGDPTFRIVATSVHHFRYARILPSLYTFYDMNLEVYYGNTCAGIHFITEGSVNAVPNPNYQVATWDQDCTGGQGPGLSNLHPINDNGNRMICLFNNFNDGSNTFAIDCGLSQVAIQACIVHVNTVDGVSNAYTSIPFM</sequence>
<evidence type="ECO:0000313" key="4">
    <source>
        <dbReference type="Proteomes" id="UP000807025"/>
    </source>
</evidence>
<feature type="region of interest" description="Disordered" evidence="1">
    <location>
        <begin position="173"/>
        <end position="204"/>
    </location>
</feature>
<feature type="transmembrane region" description="Helical" evidence="2">
    <location>
        <begin position="137"/>
        <end position="164"/>
    </location>
</feature>
<keyword evidence="2" id="KW-1133">Transmembrane helix</keyword>
<accession>A0A9P6D3S0</accession>
<reference evidence="3" key="1">
    <citation type="submission" date="2020-11" db="EMBL/GenBank/DDBJ databases">
        <authorList>
            <consortium name="DOE Joint Genome Institute"/>
            <person name="Ahrendt S."/>
            <person name="Riley R."/>
            <person name="Andreopoulos W."/>
            <person name="Labutti K."/>
            <person name="Pangilinan J."/>
            <person name="Ruiz-Duenas F.J."/>
            <person name="Barrasa J.M."/>
            <person name="Sanchez-Garcia M."/>
            <person name="Camarero S."/>
            <person name="Miyauchi S."/>
            <person name="Serrano A."/>
            <person name="Linde D."/>
            <person name="Babiker R."/>
            <person name="Drula E."/>
            <person name="Ayuso-Fernandez I."/>
            <person name="Pacheco R."/>
            <person name="Padilla G."/>
            <person name="Ferreira P."/>
            <person name="Barriuso J."/>
            <person name="Kellner H."/>
            <person name="Castanera R."/>
            <person name="Alfaro M."/>
            <person name="Ramirez L."/>
            <person name="Pisabarro A.G."/>
            <person name="Kuo A."/>
            <person name="Tritt A."/>
            <person name="Lipzen A."/>
            <person name="He G."/>
            <person name="Yan M."/>
            <person name="Ng V."/>
            <person name="Cullen D."/>
            <person name="Martin F."/>
            <person name="Rosso M.-N."/>
            <person name="Henrissat B."/>
            <person name="Hibbett D."/>
            <person name="Martinez A.T."/>
            <person name="Grigoriev I.V."/>
        </authorList>
    </citation>
    <scope>NUCLEOTIDE SEQUENCE</scope>
    <source>
        <strain evidence="3">ATCC 90797</strain>
    </source>
</reference>
<evidence type="ECO:0000256" key="2">
    <source>
        <dbReference type="SAM" id="Phobius"/>
    </source>
</evidence>
<dbReference type="Proteomes" id="UP000807025">
    <property type="component" value="Unassembled WGS sequence"/>
</dbReference>
<feature type="compositionally biased region" description="Acidic residues" evidence="1">
    <location>
        <begin position="192"/>
        <end position="204"/>
    </location>
</feature>
<dbReference type="OrthoDB" id="73875at2759"/>
<evidence type="ECO:0000313" key="3">
    <source>
        <dbReference type="EMBL" id="KAF9491466.1"/>
    </source>
</evidence>